<dbReference type="Proteomes" id="UP000044602">
    <property type="component" value="Unassembled WGS sequence"/>
</dbReference>
<dbReference type="STRING" id="100787.A0A0G4KRK7"/>
<dbReference type="Pfam" id="PF09349">
    <property type="entry name" value="OHCU_decarbox"/>
    <property type="match status" value="1"/>
</dbReference>
<evidence type="ECO:0000313" key="7">
    <source>
        <dbReference type="Proteomes" id="UP000045706"/>
    </source>
</evidence>
<dbReference type="InterPro" id="IPR018020">
    <property type="entry name" value="OHCU_decarboxylase"/>
</dbReference>
<protein>
    <submittedName>
        <fullName evidence="5">Allantoinase 1 like protein</fullName>
    </submittedName>
</protein>
<evidence type="ECO:0000313" key="3">
    <source>
        <dbReference type="EMBL" id="CRK12394.1"/>
    </source>
</evidence>
<dbReference type="PANTHER" id="PTHR37987">
    <property type="entry name" value="CHROMOSOME 9, WHOLE GENOME SHOTGUN SEQUENCE"/>
    <property type="match status" value="1"/>
</dbReference>
<reference evidence="5" key="2">
    <citation type="journal article" date="2021" name="Mol. Plant Pathol.">
        <title>A 20-kb lineage-specific genomic region tames virulence in pathogenic amphidiploid Verticillium longisporum.</title>
        <authorList>
            <person name="Harting R."/>
            <person name="Starke J."/>
            <person name="Kusch H."/>
            <person name="Poggeler S."/>
            <person name="Maurus I."/>
            <person name="Schluter R."/>
            <person name="Landesfeind M."/>
            <person name="Bulla I."/>
            <person name="Nowrousian M."/>
            <person name="de Jonge R."/>
            <person name="Stahlhut G."/>
            <person name="Hoff K.J."/>
            <person name="Asshauer K.P."/>
            <person name="Thurmer A."/>
            <person name="Stanke M."/>
            <person name="Daniel R."/>
            <person name="Morgenstern B."/>
            <person name="Thomma B.P.H.J."/>
            <person name="Kronstad J.W."/>
            <person name="Braus-Stromeyer S.A."/>
            <person name="Braus G.H."/>
        </authorList>
    </citation>
    <scope>NUCLEOTIDE SEQUENCE</scope>
    <source>
        <strain evidence="5">Vl32</strain>
    </source>
</reference>
<dbReference type="Proteomes" id="UP000045706">
    <property type="component" value="Unassembled WGS sequence"/>
</dbReference>
<dbReference type="EMBL" id="CVQI01003113">
    <property type="protein sequence ID" value="CRK12394.1"/>
    <property type="molecule type" value="Genomic_DNA"/>
</dbReference>
<accession>A0A0G4KRK7</accession>
<evidence type="ECO:0000259" key="2">
    <source>
        <dbReference type="Pfam" id="PF09349"/>
    </source>
</evidence>
<dbReference type="OrthoDB" id="5398391at2759"/>
<dbReference type="EMBL" id="CVQH01006668">
    <property type="protein sequence ID" value="CRK15507.1"/>
    <property type="molecule type" value="Genomic_DNA"/>
</dbReference>
<dbReference type="PANTHER" id="PTHR37987:SF1">
    <property type="entry name" value="OXO-4-HYDROXY-4-CARBOXY-5-UREIDOIMIDAZOLINE DECARBOXYLASE DOMAIN-CONTAINING PROTEIN"/>
    <property type="match status" value="1"/>
</dbReference>
<dbReference type="InterPro" id="IPR036778">
    <property type="entry name" value="OHCU_decarboxylase_sf"/>
</dbReference>
<gene>
    <name evidence="4" type="ORF">BN1708_002748</name>
    <name evidence="3" type="ORF">BN1723_009701</name>
    <name evidence="5" type="ORF">HYQ45_004687</name>
</gene>
<feature type="domain" description="Oxo-4-hydroxy-4-carboxy-5-ureidoimidazoline decarboxylase" evidence="2">
    <location>
        <begin position="14"/>
        <end position="175"/>
    </location>
</feature>
<dbReference type="AlphaFoldDB" id="A0A0G4KRK7"/>
<dbReference type="SUPFAM" id="SSF158694">
    <property type="entry name" value="UraD-Like"/>
    <property type="match status" value="1"/>
</dbReference>
<evidence type="ECO:0000313" key="4">
    <source>
        <dbReference type="EMBL" id="CRK15507.1"/>
    </source>
</evidence>
<sequence length="182" mass="19494">MAPITIPDITALPRLTTAEQTEVVDLLFEPSPALHALLVPAISTTTYQSYDELIDIAHSILSDLASASQTAPEKRAALHAILGSHPRLGAKKVDSAQSVAEQAKLQGSEAEAAQLAALNAEYEGKFPGLRYVVFVNGRGRPAIMQDMRRRIDRGHITLEEQAALQAMCDIAKDRAAKLSAAA</sequence>
<evidence type="ECO:0000256" key="1">
    <source>
        <dbReference type="ARBA" id="ARBA00022631"/>
    </source>
</evidence>
<keyword evidence="1" id="KW-0659">Purine metabolism</keyword>
<proteinExistence type="predicted"/>
<dbReference type="GO" id="GO:0006144">
    <property type="term" value="P:purine nucleobase metabolic process"/>
    <property type="evidence" value="ECO:0007669"/>
    <property type="project" value="UniProtKB-KW"/>
</dbReference>
<dbReference type="EMBL" id="JAEMWZ010000077">
    <property type="protein sequence ID" value="KAG7138158.1"/>
    <property type="molecule type" value="Genomic_DNA"/>
</dbReference>
<reference evidence="6 7" key="1">
    <citation type="submission" date="2015-05" db="EMBL/GenBank/DDBJ databases">
        <authorList>
            <person name="Fogelqvist Johan"/>
        </authorList>
    </citation>
    <scope>NUCLEOTIDE SEQUENCE [LARGE SCALE GENOMIC DNA]</scope>
    <source>
        <strain evidence="4">VL1</strain>
        <strain evidence="3">VL2</strain>
    </source>
</reference>
<dbReference type="Gene3D" id="1.10.3330.10">
    <property type="entry name" value="Oxo-4-hydroxy-4-carboxy-5-ureidoimidazoline decarboxylase"/>
    <property type="match status" value="1"/>
</dbReference>
<keyword evidence="6" id="KW-1185">Reference proteome</keyword>
<name>A0A0G4KRK7_VERLO</name>
<organism evidence="3 7">
    <name type="scientific">Verticillium longisporum</name>
    <name type="common">Verticillium dahliae var. longisporum</name>
    <dbReference type="NCBI Taxonomy" id="100787"/>
    <lineage>
        <taxon>Eukaryota</taxon>
        <taxon>Fungi</taxon>
        <taxon>Dikarya</taxon>
        <taxon>Ascomycota</taxon>
        <taxon>Pezizomycotina</taxon>
        <taxon>Sordariomycetes</taxon>
        <taxon>Hypocreomycetidae</taxon>
        <taxon>Glomerellales</taxon>
        <taxon>Plectosphaerellaceae</taxon>
        <taxon>Verticillium</taxon>
    </lineage>
</organism>
<evidence type="ECO:0000313" key="5">
    <source>
        <dbReference type="EMBL" id="KAG7138158.1"/>
    </source>
</evidence>
<dbReference type="Proteomes" id="UP000689129">
    <property type="component" value="Unassembled WGS sequence"/>
</dbReference>
<evidence type="ECO:0000313" key="6">
    <source>
        <dbReference type="Proteomes" id="UP000044602"/>
    </source>
</evidence>